<dbReference type="HOGENOM" id="CLU_1124962_0_0_1"/>
<dbReference type="RefSeq" id="XP_007878591.1">
    <property type="nucleotide sequence ID" value="XM_007880400.1"/>
</dbReference>
<evidence type="ECO:0008006" key="5">
    <source>
        <dbReference type="Google" id="ProtNLM"/>
    </source>
</evidence>
<evidence type="ECO:0000256" key="2">
    <source>
        <dbReference type="SAM" id="SignalP"/>
    </source>
</evidence>
<evidence type="ECO:0000313" key="3">
    <source>
        <dbReference type="EMBL" id="EPQ29667.1"/>
    </source>
</evidence>
<feature type="signal peptide" evidence="2">
    <location>
        <begin position="1"/>
        <end position="19"/>
    </location>
</feature>
<proteinExistence type="predicted"/>
<reference evidence="3 4" key="1">
    <citation type="journal article" date="2013" name="Plant Cell">
        <title>The transition from a phytopathogenic smut ancestor to an anamorphic biocontrol agent deciphered by comparative whole-genome analysis.</title>
        <authorList>
            <person name="Lefebvre F."/>
            <person name="Joly D.L."/>
            <person name="Labbe C."/>
            <person name="Teichmann B."/>
            <person name="Linning R."/>
            <person name="Belzile F."/>
            <person name="Bakkeren G."/>
            <person name="Belanger R.R."/>
        </authorList>
    </citation>
    <scope>NUCLEOTIDE SEQUENCE [LARGE SCALE GENOMIC DNA]</scope>
    <source>
        <strain evidence="3 4">PF-1</strain>
    </source>
</reference>
<gene>
    <name evidence="3" type="ORF">PFL1_02887</name>
</gene>
<dbReference type="Proteomes" id="UP000053664">
    <property type="component" value="Unassembled WGS sequence"/>
</dbReference>
<dbReference type="AlphaFoldDB" id="A0A061H9V0"/>
<feature type="region of interest" description="Disordered" evidence="1">
    <location>
        <begin position="194"/>
        <end position="247"/>
    </location>
</feature>
<dbReference type="GeneID" id="19317000"/>
<feature type="region of interest" description="Disordered" evidence="1">
    <location>
        <begin position="116"/>
        <end position="144"/>
    </location>
</feature>
<accession>A0A061H9V0</accession>
<sequence>MLYPLACRGLRLGVGLVVALPVDPEIAPDVFWRSRLLQRGGFSPELTCLPWRRVELERPSPVFVRATCRPANCASHDEAKVKGRRPPSRGRVRPTTNLDHPAHIFIFKRVIRHISEERKTSDDRPDQGYPGQTGRQAGSCGRTGSAGHAHQKCPCFPRGLVHIGGVSSLPGRCARVCATETYWPSRIGGPCASGSWTPSAATGGSRSRPLRAVTSPRRQHQRTTSCVERREARGAMPQEAAPRISSM</sequence>
<protein>
    <recommendedName>
        <fullName evidence="5">Secreted protein</fullName>
    </recommendedName>
</protein>
<organism evidence="3 4">
    <name type="scientific">Pseudozyma flocculosa PF-1</name>
    <dbReference type="NCBI Taxonomy" id="1277687"/>
    <lineage>
        <taxon>Eukaryota</taxon>
        <taxon>Fungi</taxon>
        <taxon>Dikarya</taxon>
        <taxon>Basidiomycota</taxon>
        <taxon>Ustilaginomycotina</taxon>
        <taxon>Ustilaginomycetes</taxon>
        <taxon>Ustilaginales</taxon>
        <taxon>Ustilaginaceae</taxon>
        <taxon>Pseudozyma</taxon>
    </lineage>
</organism>
<evidence type="ECO:0000313" key="4">
    <source>
        <dbReference type="Proteomes" id="UP000053664"/>
    </source>
</evidence>
<evidence type="ECO:0000256" key="1">
    <source>
        <dbReference type="SAM" id="MobiDB-lite"/>
    </source>
</evidence>
<keyword evidence="2" id="KW-0732">Signal</keyword>
<feature type="chain" id="PRO_5001604050" description="Secreted protein" evidence="2">
    <location>
        <begin position="20"/>
        <end position="247"/>
    </location>
</feature>
<feature type="compositionally biased region" description="Polar residues" evidence="1">
    <location>
        <begin position="194"/>
        <end position="205"/>
    </location>
</feature>
<dbReference type="EMBL" id="KE361630">
    <property type="protein sequence ID" value="EPQ29667.1"/>
    <property type="molecule type" value="Genomic_DNA"/>
</dbReference>
<dbReference type="KEGG" id="pfp:PFL1_02887"/>
<feature type="compositionally biased region" description="Basic and acidic residues" evidence="1">
    <location>
        <begin position="116"/>
        <end position="126"/>
    </location>
</feature>
<name>A0A061H9V0_9BASI</name>